<dbReference type="EMBL" id="CP159373">
    <property type="protein sequence ID" value="XCN74437.1"/>
    <property type="molecule type" value="Genomic_DNA"/>
</dbReference>
<proteinExistence type="predicted"/>
<evidence type="ECO:0000313" key="1">
    <source>
        <dbReference type="EMBL" id="XCN74437.1"/>
    </source>
</evidence>
<reference evidence="1" key="2">
    <citation type="submission" date="2024-06" db="EMBL/GenBank/DDBJ databases">
        <authorList>
            <person name="Plum-Jensen L.E."/>
            <person name="Schramm A."/>
            <person name="Marshall I.P.G."/>
        </authorList>
    </citation>
    <scope>NUCLEOTIDE SEQUENCE</scope>
    <source>
        <strain evidence="1">Rat1</strain>
    </source>
</reference>
<dbReference type="KEGG" id="eaj:Q3M24_06740"/>
<organism evidence="1">
    <name type="scientific">Candidatus Electrothrix aestuarii</name>
    <dbReference type="NCBI Taxonomy" id="3062594"/>
    <lineage>
        <taxon>Bacteria</taxon>
        <taxon>Pseudomonadati</taxon>
        <taxon>Thermodesulfobacteriota</taxon>
        <taxon>Desulfobulbia</taxon>
        <taxon>Desulfobulbales</taxon>
        <taxon>Desulfobulbaceae</taxon>
        <taxon>Candidatus Electrothrix</taxon>
    </lineage>
</organism>
<name>A0AAU8LYY8_9BACT</name>
<accession>A0AAU8LYY8</accession>
<protein>
    <recommendedName>
        <fullName evidence="2">DNA-binding transcriptional activator of the SARP family</fullName>
    </recommendedName>
</protein>
<dbReference type="AlphaFoldDB" id="A0AAU8LYY8"/>
<gene>
    <name evidence="1" type="ORF">Q3M24_06740</name>
</gene>
<sequence>MAQKRVILYGNDLFQEVVCPNGKKLEITHWNLWITITLFEMFSGDWDELAKSIVNSTWGGSNKEGMLHHIQQLRRVYADNDFNALEYYNNLDKAFVKKTKPKVKKKIIEMGYMEKEKSAWMIKTPKKEKEYSALRGHWDAFQIDPEVFAIEVERSFPKKFCSESQSLKLSSKLQNKIEKLEKKKSTAELSSLYRACLTVILERIESADDSFGVIGDLYQDVFIKYIYLERSEVSMSVDDFYADIVELMIWEDYGFIDGLYGDFFSTVHGNEVSIVEKILKHQWDDLTSFDTMSYQADNALTLLGELYKSQLIYDKFPEIAALMGTRKWRRITSMAELAAENEKYDVAVSVYEACLSPGRHEDYLRKEYEKLKRVIQNK</sequence>
<reference evidence="1" key="1">
    <citation type="journal article" date="2024" name="Syst. Appl. Microbiol.">
        <title>First single-strain enrichments of Electrothrix cable bacteria, description of E. aestuarii sp. nov. and E. rattekaaiensis sp. nov., and proposal of a cable bacteria taxonomy following the rules of the SeqCode.</title>
        <authorList>
            <person name="Plum-Jensen L.E."/>
            <person name="Schramm A."/>
            <person name="Marshall I.P.G."/>
        </authorList>
    </citation>
    <scope>NUCLEOTIDE SEQUENCE</scope>
    <source>
        <strain evidence="1">Rat1</strain>
    </source>
</reference>
<evidence type="ECO:0008006" key="2">
    <source>
        <dbReference type="Google" id="ProtNLM"/>
    </source>
</evidence>